<comment type="caution">
    <text evidence="1">The sequence shown here is derived from an EMBL/GenBank/DDBJ whole genome shotgun (WGS) entry which is preliminary data.</text>
</comment>
<organism evidence="1 2">
    <name type="scientific">Irpex rosettiformis</name>
    <dbReference type="NCBI Taxonomy" id="378272"/>
    <lineage>
        <taxon>Eukaryota</taxon>
        <taxon>Fungi</taxon>
        <taxon>Dikarya</taxon>
        <taxon>Basidiomycota</taxon>
        <taxon>Agaricomycotina</taxon>
        <taxon>Agaricomycetes</taxon>
        <taxon>Polyporales</taxon>
        <taxon>Irpicaceae</taxon>
        <taxon>Irpex</taxon>
    </lineage>
</organism>
<name>A0ACB8UFF2_9APHY</name>
<evidence type="ECO:0000313" key="2">
    <source>
        <dbReference type="Proteomes" id="UP001055072"/>
    </source>
</evidence>
<keyword evidence="2" id="KW-1185">Reference proteome</keyword>
<accession>A0ACB8UFF2</accession>
<reference evidence="1" key="1">
    <citation type="journal article" date="2021" name="Environ. Microbiol.">
        <title>Gene family expansions and transcriptome signatures uncover fungal adaptations to wood decay.</title>
        <authorList>
            <person name="Hage H."/>
            <person name="Miyauchi S."/>
            <person name="Viragh M."/>
            <person name="Drula E."/>
            <person name="Min B."/>
            <person name="Chaduli D."/>
            <person name="Navarro D."/>
            <person name="Favel A."/>
            <person name="Norest M."/>
            <person name="Lesage-Meessen L."/>
            <person name="Balint B."/>
            <person name="Merenyi Z."/>
            <person name="de Eugenio L."/>
            <person name="Morin E."/>
            <person name="Martinez A.T."/>
            <person name="Baldrian P."/>
            <person name="Stursova M."/>
            <person name="Martinez M.J."/>
            <person name="Novotny C."/>
            <person name="Magnuson J.K."/>
            <person name="Spatafora J.W."/>
            <person name="Maurice S."/>
            <person name="Pangilinan J."/>
            <person name="Andreopoulos W."/>
            <person name="LaButti K."/>
            <person name="Hundley H."/>
            <person name="Na H."/>
            <person name="Kuo A."/>
            <person name="Barry K."/>
            <person name="Lipzen A."/>
            <person name="Henrissat B."/>
            <person name="Riley R."/>
            <person name="Ahrendt S."/>
            <person name="Nagy L.G."/>
            <person name="Grigoriev I.V."/>
            <person name="Martin F."/>
            <person name="Rosso M.N."/>
        </authorList>
    </citation>
    <scope>NUCLEOTIDE SEQUENCE</scope>
    <source>
        <strain evidence="1">CBS 384.51</strain>
    </source>
</reference>
<protein>
    <submittedName>
        <fullName evidence="1">Uncharacterized protein</fullName>
    </submittedName>
</protein>
<evidence type="ECO:0000313" key="1">
    <source>
        <dbReference type="EMBL" id="KAI0093077.1"/>
    </source>
</evidence>
<dbReference type="EMBL" id="MU274902">
    <property type="protein sequence ID" value="KAI0093077.1"/>
    <property type="molecule type" value="Genomic_DNA"/>
</dbReference>
<sequence length="277" mass="31557">MRYAQRLHIIRSLDTLVYQLIAVSFFISPSFFSFAVRIFFQFIYTRPRELDSNRSLRFWYILNFFFNFGSIWSHAWQGAAQGRAIVIDFVGQTGTPTRLRLLLLDFTILLLNMVLISIAYEHTLYVEKDLEGPDPLLPPLSTRIFPHTDLPDKNSPLALDLRLGQIISRLRDPPPPPAPLRELPMRDYLPMPNTTSPWRMPLPPAATPLNLIVGARARAAQRARDRARAPRAVVADNNNLERERGRSGRELEEETGELNAGLGRRTIPGALDSEEVT</sequence>
<dbReference type="Proteomes" id="UP001055072">
    <property type="component" value="Unassembled WGS sequence"/>
</dbReference>
<gene>
    <name evidence="1" type="ORF">BDY19DRAFT_921875</name>
</gene>
<proteinExistence type="predicted"/>